<feature type="compositionally biased region" description="Basic and acidic residues" evidence="1">
    <location>
        <begin position="524"/>
        <end position="537"/>
    </location>
</feature>
<dbReference type="EMBL" id="CP045643">
    <property type="protein sequence ID" value="QFZ73520.1"/>
    <property type="molecule type" value="Genomic_DNA"/>
</dbReference>
<accession>A0A5Q0L910</accession>
<proteinExistence type="predicted"/>
<sequence length="588" mass="61505">MSSLSQAATSGSSIAIGSTTPPPRGTELALTWATDAPDPKNWIGVYPADRLPASGSSSLVWAYVPGTSGQTTLDTSGLSGGPYIVYLLAKDGYGVLARTEPFSFAGAPLGDFVELTTPAPHEGDKLSFHWTTGSPDPKNWIGVYDGDRQPGHGSSLAWEYTPAASGDITLDTSGLSGGPYTAYLLAKDGYGILAETAAFSFAVRPVIPRPHAVVDAVTTEPQTAGKDFAVKLGGLWIRPEGNPAGGATFERVGGDSWLSVAADGTVSGRAPHIAPRRPGRLVAAVTDSAAGSDTVTVQVPVRTSRERLRLKVATLNLWDAGTHVDGFLEKQLRLVLTQGLDVVALQECGDKAAGNLAGALGWHAYQAGGLGIVSRHPLADVVAPTATLPAAAATLQLPDDRTVRLWTAQLDEAGYGPYTLTAGRTPAQVEAAEKGTVRYRQVQALVAALRPELASRTPVVLAAGLASPSHHDWTSRTASAHGGAGRLRWPVTEALEKAGLVDAFRDAHTNPEKAPGITWSPVRPRREGGDGAEPQDRIDQIQYAGRLKVVEAHSLFTGWPRPVPDTAANGWPSDHAAAVVTFSLPARG</sequence>
<evidence type="ECO:0000313" key="3">
    <source>
        <dbReference type="EMBL" id="QFZ73520.1"/>
    </source>
</evidence>
<reference evidence="3 4" key="1">
    <citation type="submission" date="2019-10" db="EMBL/GenBank/DDBJ databases">
        <title>A novel species.</title>
        <authorList>
            <person name="Gao J."/>
        </authorList>
    </citation>
    <scope>NUCLEOTIDE SEQUENCE [LARGE SCALE GENOMIC DNA]</scope>
    <source>
        <strain evidence="3 4">QMT-28</strain>
    </source>
</reference>
<feature type="domain" description="Endonuclease/exonuclease/phosphatase" evidence="2">
    <location>
        <begin position="333"/>
        <end position="575"/>
    </location>
</feature>
<dbReference type="Pfam" id="PF03372">
    <property type="entry name" value="Exo_endo_phos"/>
    <property type="match status" value="1"/>
</dbReference>
<dbReference type="AlphaFoldDB" id="A0A5Q0L910"/>
<organism evidence="3 4">
    <name type="scientific">Streptomyces fagopyri</name>
    <dbReference type="NCBI Taxonomy" id="2662397"/>
    <lineage>
        <taxon>Bacteria</taxon>
        <taxon>Bacillati</taxon>
        <taxon>Actinomycetota</taxon>
        <taxon>Actinomycetes</taxon>
        <taxon>Kitasatosporales</taxon>
        <taxon>Streptomycetaceae</taxon>
        <taxon>Streptomyces</taxon>
    </lineage>
</organism>
<dbReference type="PANTHER" id="PTHR41349">
    <property type="match status" value="1"/>
</dbReference>
<evidence type="ECO:0000259" key="2">
    <source>
        <dbReference type="Pfam" id="PF03372"/>
    </source>
</evidence>
<dbReference type="Proteomes" id="UP000326179">
    <property type="component" value="Chromosome"/>
</dbReference>
<dbReference type="InterPro" id="IPR005135">
    <property type="entry name" value="Endo/exonuclease/phosphatase"/>
</dbReference>
<dbReference type="Gene3D" id="3.60.10.10">
    <property type="entry name" value="Endonuclease/exonuclease/phosphatase"/>
    <property type="match status" value="1"/>
</dbReference>
<evidence type="ECO:0000256" key="1">
    <source>
        <dbReference type="SAM" id="MobiDB-lite"/>
    </source>
</evidence>
<dbReference type="SUPFAM" id="SSF56219">
    <property type="entry name" value="DNase I-like"/>
    <property type="match status" value="1"/>
</dbReference>
<evidence type="ECO:0000313" key="4">
    <source>
        <dbReference type="Proteomes" id="UP000326179"/>
    </source>
</evidence>
<protein>
    <recommendedName>
        <fullName evidence="2">Endonuclease/exonuclease/phosphatase domain-containing protein</fullName>
    </recommendedName>
</protein>
<dbReference type="RefSeq" id="WP_153287881.1">
    <property type="nucleotide sequence ID" value="NZ_CP045643.1"/>
</dbReference>
<dbReference type="PANTHER" id="PTHR41349:SF1">
    <property type="entry name" value="PROTEIN CBG08683"/>
    <property type="match status" value="1"/>
</dbReference>
<dbReference type="InterPro" id="IPR036691">
    <property type="entry name" value="Endo/exonu/phosph_ase_sf"/>
</dbReference>
<feature type="region of interest" description="Disordered" evidence="1">
    <location>
        <begin position="508"/>
        <end position="537"/>
    </location>
</feature>
<feature type="region of interest" description="Disordered" evidence="1">
    <location>
        <begin position="1"/>
        <end position="25"/>
    </location>
</feature>
<feature type="compositionally biased region" description="Low complexity" evidence="1">
    <location>
        <begin position="1"/>
        <end position="19"/>
    </location>
</feature>
<dbReference type="GO" id="GO:0003824">
    <property type="term" value="F:catalytic activity"/>
    <property type="evidence" value="ECO:0007669"/>
    <property type="project" value="InterPro"/>
</dbReference>
<name>A0A5Q0L910_9ACTN</name>
<dbReference type="KEGG" id="sfy:GFH48_09900"/>
<gene>
    <name evidence="3" type="ORF">GFH48_09900</name>
</gene>
<keyword evidence="4" id="KW-1185">Reference proteome</keyword>